<protein>
    <submittedName>
        <fullName evidence="3">Uncharacterized protein</fullName>
    </submittedName>
</protein>
<keyword evidence="2" id="KW-0732">Signal</keyword>
<gene>
    <name evidence="3" type="ORF">EC957_000379</name>
</gene>
<dbReference type="Proteomes" id="UP000723463">
    <property type="component" value="Unassembled WGS sequence"/>
</dbReference>
<name>A0A9P6K348_9FUNG</name>
<keyword evidence="4" id="KW-1185">Reference proteome</keyword>
<proteinExistence type="predicted"/>
<feature type="signal peptide" evidence="2">
    <location>
        <begin position="1"/>
        <end position="25"/>
    </location>
</feature>
<sequence length="353" mass="39835">MKFDNISRLLWSAILVMITTAGTNSNVLVSAAPVVALSSGSDAPTPTVHTAISDDRPGSYSTQVDHPVVIQVIHRRQGEEDDDDLRHRFGHVMEWYVRTQDVKICNRAKSDVESVDEDEDSETEGNVEFSKRRMQVYGTIRYVNLADIRKRDYPSTSATIASEEESKEGVTLFKRRMGKSGQVQTVHPDDYMKRDLPYATTTPGDEQGDEPESVSESANEFVSKVDLSKRKQMPNSWVRWISPSDFNQRDLPSTTSTFEYESKSESKSEIGAYLSKRRMRANETIRYVKPDHYKKREDVPSTAHITTTIAVEGILRPMVEEVKAGEGVSSYLSVGWPNRFSVPLSLEPCAWNK</sequence>
<organism evidence="3 4">
    <name type="scientific">Mortierella hygrophila</name>
    <dbReference type="NCBI Taxonomy" id="979708"/>
    <lineage>
        <taxon>Eukaryota</taxon>
        <taxon>Fungi</taxon>
        <taxon>Fungi incertae sedis</taxon>
        <taxon>Mucoromycota</taxon>
        <taxon>Mortierellomycotina</taxon>
        <taxon>Mortierellomycetes</taxon>
        <taxon>Mortierellales</taxon>
        <taxon>Mortierellaceae</taxon>
        <taxon>Mortierella</taxon>
    </lineage>
</organism>
<evidence type="ECO:0000313" key="3">
    <source>
        <dbReference type="EMBL" id="KAF9543928.1"/>
    </source>
</evidence>
<accession>A0A9P6K348</accession>
<comment type="caution">
    <text evidence="3">The sequence shown here is derived from an EMBL/GenBank/DDBJ whole genome shotgun (WGS) entry which is preliminary data.</text>
</comment>
<evidence type="ECO:0000313" key="4">
    <source>
        <dbReference type="Proteomes" id="UP000723463"/>
    </source>
</evidence>
<evidence type="ECO:0000256" key="1">
    <source>
        <dbReference type="SAM" id="MobiDB-lite"/>
    </source>
</evidence>
<feature type="chain" id="PRO_5040272377" evidence="2">
    <location>
        <begin position="26"/>
        <end position="353"/>
    </location>
</feature>
<evidence type="ECO:0000256" key="2">
    <source>
        <dbReference type="SAM" id="SignalP"/>
    </source>
</evidence>
<feature type="region of interest" description="Disordered" evidence="1">
    <location>
        <begin position="193"/>
        <end position="221"/>
    </location>
</feature>
<reference evidence="3" key="1">
    <citation type="journal article" date="2020" name="Fungal Divers.">
        <title>Resolving the Mortierellaceae phylogeny through synthesis of multi-gene phylogenetics and phylogenomics.</title>
        <authorList>
            <person name="Vandepol N."/>
            <person name="Liber J."/>
            <person name="Desiro A."/>
            <person name="Na H."/>
            <person name="Kennedy M."/>
            <person name="Barry K."/>
            <person name="Grigoriev I.V."/>
            <person name="Miller A.N."/>
            <person name="O'Donnell K."/>
            <person name="Stajich J.E."/>
            <person name="Bonito G."/>
        </authorList>
    </citation>
    <scope>NUCLEOTIDE SEQUENCE</scope>
    <source>
        <strain evidence="3">NRRL 2591</strain>
    </source>
</reference>
<dbReference type="EMBL" id="JAAAXW010000102">
    <property type="protein sequence ID" value="KAF9543928.1"/>
    <property type="molecule type" value="Genomic_DNA"/>
</dbReference>
<dbReference type="AlphaFoldDB" id="A0A9P6K348"/>